<evidence type="ECO:0000256" key="1">
    <source>
        <dbReference type="PROSITE-ProRule" id="PRU00339"/>
    </source>
</evidence>
<dbReference type="InterPro" id="IPR039190">
    <property type="entry name" value="TTC14"/>
</dbReference>
<protein>
    <submittedName>
        <fullName evidence="4">Tetratricopeptide repeat protein 14 isoform X2</fullName>
    </submittedName>
</protein>
<gene>
    <name evidence="4" type="primary">LOC100201869</name>
</gene>
<dbReference type="PROSITE" id="PS50005">
    <property type="entry name" value="TPR"/>
    <property type="match status" value="2"/>
</dbReference>
<feature type="repeat" description="TPR" evidence="1">
    <location>
        <begin position="284"/>
        <end position="317"/>
    </location>
</feature>
<dbReference type="SMART" id="SM00028">
    <property type="entry name" value="TPR"/>
    <property type="match status" value="3"/>
</dbReference>
<reference evidence="4" key="1">
    <citation type="submission" date="2025-08" db="UniProtKB">
        <authorList>
            <consortium name="RefSeq"/>
        </authorList>
    </citation>
    <scope>IDENTIFICATION</scope>
</reference>
<evidence type="ECO:0000313" key="4">
    <source>
        <dbReference type="RefSeq" id="XP_065648219.1"/>
    </source>
</evidence>
<dbReference type="Gene3D" id="1.25.40.10">
    <property type="entry name" value="Tetratricopeptide repeat domain"/>
    <property type="match status" value="1"/>
</dbReference>
<feature type="domain" description="S1 motif" evidence="2">
    <location>
        <begin position="72"/>
        <end position="150"/>
    </location>
</feature>
<dbReference type="SUPFAM" id="SSF50249">
    <property type="entry name" value="Nucleic acid-binding proteins"/>
    <property type="match status" value="1"/>
</dbReference>
<dbReference type="PROSITE" id="PS50293">
    <property type="entry name" value="TPR_REGION"/>
    <property type="match status" value="1"/>
</dbReference>
<sequence length="393" mass="45273">MCATLKEDKGIRFHELLAKFSVNVNQCNKSENASNILLLKQDSDSPVLPLEQYMCVGTALRRKAFFESVQAGDVIFGKVCNIFDKVLNVYLVSVLCGPNRWVEDLKILAVGNIDNVFKNDNDNELEIGDNIKAVITNVKKTSEEITISLNDKCLSDIAFNHFPLGRVENNIYYRKSQLNKSNKEQVEEYEPRRYLDHLRKSSSFIDPHGVDKLLDQFHVDRSKSFLRSQMCNCPKETVDSLRERQSYKWSMDMVGTGVKHFRENEVKEARDSFDQAIAFYPNNVEAYVARGALKANSNQLKEAIQDFKKALDIKPNHKNGKKYLIETLFSLSKGYERDSKWKEACRCYKDILEKDSGNTDAMDHLKHVQHLLSREICFEVLCSSWKIVDRCHC</sequence>
<evidence type="ECO:0000259" key="2">
    <source>
        <dbReference type="PROSITE" id="PS50126"/>
    </source>
</evidence>
<dbReference type="PROSITE" id="PS50126">
    <property type="entry name" value="S1"/>
    <property type="match status" value="1"/>
</dbReference>
<name>A0ABM4BGS3_HYDVU</name>
<dbReference type="RefSeq" id="XP_065648219.1">
    <property type="nucleotide sequence ID" value="XM_065792147.1"/>
</dbReference>
<evidence type="ECO:0000313" key="3">
    <source>
        <dbReference type="Proteomes" id="UP001652625"/>
    </source>
</evidence>
<keyword evidence="1" id="KW-0802">TPR repeat</keyword>
<dbReference type="InterPro" id="IPR011990">
    <property type="entry name" value="TPR-like_helical_dom_sf"/>
</dbReference>
<dbReference type="Pfam" id="PF13431">
    <property type="entry name" value="TPR_17"/>
    <property type="match status" value="1"/>
</dbReference>
<feature type="repeat" description="TPR" evidence="1">
    <location>
        <begin position="250"/>
        <end position="283"/>
    </location>
</feature>
<proteinExistence type="predicted"/>
<dbReference type="GeneID" id="100201869"/>
<dbReference type="Proteomes" id="UP001652625">
    <property type="component" value="Chromosome 03"/>
</dbReference>
<dbReference type="InterPro" id="IPR019734">
    <property type="entry name" value="TPR_rpt"/>
</dbReference>
<dbReference type="InterPro" id="IPR012340">
    <property type="entry name" value="NA-bd_OB-fold"/>
</dbReference>
<dbReference type="PANTHER" id="PTHR23184:SF9">
    <property type="entry name" value="TETRATRICOPEPTIDE REPEAT PROTEIN 14"/>
    <property type="match status" value="1"/>
</dbReference>
<dbReference type="SUPFAM" id="SSF48452">
    <property type="entry name" value="TPR-like"/>
    <property type="match status" value="1"/>
</dbReference>
<keyword evidence="3" id="KW-1185">Reference proteome</keyword>
<organism evidence="3 4">
    <name type="scientific">Hydra vulgaris</name>
    <name type="common">Hydra</name>
    <name type="synonym">Hydra attenuata</name>
    <dbReference type="NCBI Taxonomy" id="6087"/>
    <lineage>
        <taxon>Eukaryota</taxon>
        <taxon>Metazoa</taxon>
        <taxon>Cnidaria</taxon>
        <taxon>Hydrozoa</taxon>
        <taxon>Hydroidolina</taxon>
        <taxon>Anthoathecata</taxon>
        <taxon>Aplanulata</taxon>
        <taxon>Hydridae</taxon>
        <taxon>Hydra</taxon>
    </lineage>
</organism>
<dbReference type="PANTHER" id="PTHR23184">
    <property type="entry name" value="TETRATRICOPEPTIDE REPEAT PROTEIN 14"/>
    <property type="match status" value="1"/>
</dbReference>
<dbReference type="InterPro" id="IPR003029">
    <property type="entry name" value="S1_domain"/>
</dbReference>
<accession>A0ABM4BGS3</accession>